<protein>
    <submittedName>
        <fullName evidence="2">Cupin domain-containing protein</fullName>
    </submittedName>
</protein>
<dbReference type="Proteomes" id="UP000248918">
    <property type="component" value="Unassembled WGS sequence"/>
</dbReference>
<name>A0A329BTF7_9BURK</name>
<dbReference type="EMBL" id="QLTK01000024">
    <property type="protein sequence ID" value="RAS22394.1"/>
    <property type="molecule type" value="Genomic_DNA"/>
</dbReference>
<dbReference type="InterPro" id="IPR011051">
    <property type="entry name" value="RmlC_Cupin_sf"/>
</dbReference>
<dbReference type="Gene3D" id="2.60.120.10">
    <property type="entry name" value="Jelly Rolls"/>
    <property type="match status" value="1"/>
</dbReference>
<dbReference type="Pfam" id="PF07883">
    <property type="entry name" value="Cupin_2"/>
    <property type="match status" value="1"/>
</dbReference>
<evidence type="ECO:0000313" key="2">
    <source>
        <dbReference type="EMBL" id="RAS22394.1"/>
    </source>
</evidence>
<dbReference type="CDD" id="cd02208">
    <property type="entry name" value="cupin_RmlC-like"/>
    <property type="match status" value="1"/>
</dbReference>
<feature type="domain" description="Cupin type-2" evidence="1">
    <location>
        <begin position="39"/>
        <end position="97"/>
    </location>
</feature>
<organism evidence="2 3">
    <name type="scientific">Paraburkholderia bryophila</name>
    <dbReference type="NCBI Taxonomy" id="420952"/>
    <lineage>
        <taxon>Bacteria</taxon>
        <taxon>Pseudomonadati</taxon>
        <taxon>Pseudomonadota</taxon>
        <taxon>Betaproteobacteria</taxon>
        <taxon>Burkholderiales</taxon>
        <taxon>Burkholderiaceae</taxon>
        <taxon>Paraburkholderia</taxon>
    </lineage>
</organism>
<reference evidence="2 3" key="1">
    <citation type="submission" date="2018-06" db="EMBL/GenBank/DDBJ databases">
        <title>Genomic Encyclopedia of Type Strains, Phase III (KMG-III): the genomes of soil and plant-associated and newly described type strains.</title>
        <authorList>
            <person name="Whitman W."/>
        </authorList>
    </citation>
    <scope>NUCLEOTIDE SEQUENCE [LARGE SCALE GENOMIC DNA]</scope>
    <source>
        <strain evidence="2 3">LMG 23644</strain>
    </source>
</reference>
<dbReference type="InterPro" id="IPR013096">
    <property type="entry name" value="Cupin_2"/>
</dbReference>
<dbReference type="SUPFAM" id="SSF51182">
    <property type="entry name" value="RmlC-like cupins"/>
    <property type="match status" value="1"/>
</dbReference>
<sequence length="114" mass="12683">MTTIPNDVLHISEAEASGLLSKLPLPFSVLFERGDVSIELYAPRGSDKQSPHTRDELYIIASGSGTFRRADHVLEFSSGDLLFVPAHVDHRFESFSDDFRTWVIFFGPEGGVQT</sequence>
<dbReference type="OrthoDB" id="9798709at2"/>
<accession>A0A329BTF7</accession>
<proteinExistence type="predicted"/>
<gene>
    <name evidence="2" type="ORF">BX591_124105</name>
</gene>
<dbReference type="RefSeq" id="WP_111934427.1">
    <property type="nucleotide sequence ID" value="NZ_CADFFP010000026.1"/>
</dbReference>
<dbReference type="AlphaFoldDB" id="A0A329BTF7"/>
<comment type="caution">
    <text evidence="2">The sequence shown here is derived from an EMBL/GenBank/DDBJ whole genome shotgun (WGS) entry which is preliminary data.</text>
</comment>
<evidence type="ECO:0000259" key="1">
    <source>
        <dbReference type="Pfam" id="PF07883"/>
    </source>
</evidence>
<evidence type="ECO:0000313" key="3">
    <source>
        <dbReference type="Proteomes" id="UP000248918"/>
    </source>
</evidence>
<dbReference type="InterPro" id="IPR014710">
    <property type="entry name" value="RmlC-like_jellyroll"/>
</dbReference>